<dbReference type="HOGENOM" id="CLU_079895_1_0_9"/>
<dbReference type="GO" id="GO:0015031">
    <property type="term" value="P:protein transport"/>
    <property type="evidence" value="ECO:0007669"/>
    <property type="project" value="UniProtKB-KW"/>
</dbReference>
<organism evidence="11 12">
    <name type="scientific">Desulfitobacterium dehalogenans (strain ATCC 51507 / DSM 9161 / JW/IU-DC1)</name>
    <dbReference type="NCBI Taxonomy" id="756499"/>
    <lineage>
        <taxon>Bacteria</taxon>
        <taxon>Bacillati</taxon>
        <taxon>Bacillota</taxon>
        <taxon>Clostridia</taxon>
        <taxon>Eubacteriales</taxon>
        <taxon>Desulfitobacteriaceae</taxon>
        <taxon>Desulfitobacterium</taxon>
    </lineage>
</organism>
<dbReference type="Proteomes" id="UP000006053">
    <property type="component" value="Chromosome"/>
</dbReference>
<evidence type="ECO:0000256" key="5">
    <source>
        <dbReference type="ARBA" id="ARBA00022989"/>
    </source>
</evidence>
<keyword evidence="7" id="KW-0653">Protein transport</keyword>
<evidence type="ECO:0000256" key="1">
    <source>
        <dbReference type="ARBA" id="ARBA00004651"/>
    </source>
</evidence>
<keyword evidence="4" id="KW-0283">Flagellar rotation</keyword>
<protein>
    <submittedName>
        <fullName evidence="11">Flagellar motor component</fullName>
    </submittedName>
</protein>
<dbReference type="PANTHER" id="PTHR30433">
    <property type="entry name" value="CHEMOTAXIS PROTEIN MOTA"/>
    <property type="match status" value="1"/>
</dbReference>
<dbReference type="Pfam" id="PF20560">
    <property type="entry name" value="MotA_N"/>
    <property type="match status" value="1"/>
</dbReference>
<comment type="similarity">
    <text evidence="7">Belongs to the exbB/tolQ family.</text>
</comment>
<evidence type="ECO:0000313" key="12">
    <source>
        <dbReference type="Proteomes" id="UP000006053"/>
    </source>
</evidence>
<evidence type="ECO:0000256" key="2">
    <source>
        <dbReference type="ARBA" id="ARBA00022475"/>
    </source>
</evidence>
<keyword evidence="12" id="KW-1185">Reference proteome</keyword>
<keyword evidence="3 8" id="KW-0812">Transmembrane</keyword>
<dbReference type="PANTHER" id="PTHR30433:SF3">
    <property type="entry name" value="MOTILITY PROTEIN A"/>
    <property type="match status" value="1"/>
</dbReference>
<dbReference type="STRING" id="756499.Desde_3558"/>
<sequence>MVSFFTKNFYAKILAKGVAGTLVYCVFKSKHRPSMMDISTLLGILIGFGALILGFLLEGGHISALFLLPPAIIVFGGTFGAVFASFPLKEMKKFPTWMKIAFTDKSYGTIEAYETLIRFAEKARREGLLSLEQELEEVEDRFTRQGMQLVIDGTDPDITREILESNIAVMEKRHKVGISVFEAAGGYSPTLGIIGTVMGLVHVLGNLTDPESLSKSIAGAFLATLYGVCFANLLYLPIATKLKQKDKIEVASMEMIMDGILSIQAGENPSILKEKLKTHLGNMPEPAIPRNESGERTFA</sequence>
<dbReference type="GO" id="GO:0005886">
    <property type="term" value="C:plasma membrane"/>
    <property type="evidence" value="ECO:0007669"/>
    <property type="project" value="UniProtKB-SubCell"/>
</dbReference>
<keyword evidence="11" id="KW-0966">Cell projection</keyword>
<evidence type="ECO:0000256" key="7">
    <source>
        <dbReference type="RuleBase" id="RU004057"/>
    </source>
</evidence>
<dbReference type="InterPro" id="IPR002898">
    <property type="entry name" value="MotA_ExbB_proton_chnl"/>
</dbReference>
<evidence type="ECO:0000256" key="8">
    <source>
        <dbReference type="SAM" id="Phobius"/>
    </source>
</evidence>
<feature type="transmembrane region" description="Helical" evidence="8">
    <location>
        <begin position="217"/>
        <end position="238"/>
    </location>
</feature>
<dbReference type="InterPro" id="IPR047055">
    <property type="entry name" value="MotA-like"/>
</dbReference>
<dbReference type="GO" id="GO:0071978">
    <property type="term" value="P:bacterial-type flagellum-dependent swarming motility"/>
    <property type="evidence" value="ECO:0007669"/>
    <property type="project" value="InterPro"/>
</dbReference>
<keyword evidence="11" id="KW-0282">Flagellum</keyword>
<dbReference type="AlphaFoldDB" id="I4AD02"/>
<dbReference type="GO" id="GO:0006935">
    <property type="term" value="P:chemotaxis"/>
    <property type="evidence" value="ECO:0007669"/>
    <property type="project" value="InterPro"/>
</dbReference>
<feature type="domain" description="MotA/TolQ/ExbB proton channel" evidence="9">
    <location>
        <begin position="136"/>
        <end position="255"/>
    </location>
</feature>
<evidence type="ECO:0000256" key="3">
    <source>
        <dbReference type="ARBA" id="ARBA00022692"/>
    </source>
</evidence>
<name>I4AD02_DESDJ</name>
<dbReference type="InterPro" id="IPR046786">
    <property type="entry name" value="MotA_N"/>
</dbReference>
<dbReference type="Pfam" id="PF01618">
    <property type="entry name" value="MotA_ExbB"/>
    <property type="match status" value="1"/>
</dbReference>
<reference evidence="11 12" key="2">
    <citation type="journal article" date="2015" name="J. Bacteriol.">
        <title>Genomic, proteomic, and biochemical analysis of the organohalide respiratory pathway in Desulfitobacterium dehalogenans.</title>
        <authorList>
            <person name="Kruse T."/>
            <person name="van de Pas B.A."/>
            <person name="Atteia A."/>
            <person name="Krab K."/>
            <person name="Hagen W.R."/>
            <person name="Goodwin L."/>
            <person name="Chain P."/>
            <person name="Boeren S."/>
            <person name="Maphosa F."/>
            <person name="Schraa G."/>
            <person name="de Vos W.M."/>
            <person name="van der Oost J."/>
            <person name="Smidt H."/>
            <person name="Stams A.J."/>
        </authorList>
    </citation>
    <scope>NUCLEOTIDE SEQUENCE [LARGE SCALE GENOMIC DNA]</scope>
    <source>
        <strain evidence="12">ATCC 51507 / DSM 9161 / JW/IU-DC1</strain>
    </source>
</reference>
<feature type="transmembrane region" description="Helical" evidence="8">
    <location>
        <begin position="63"/>
        <end position="88"/>
    </location>
</feature>
<keyword evidence="6 8" id="KW-0472">Membrane</keyword>
<comment type="subcellular location">
    <subcellularLocation>
        <location evidence="1">Cell membrane</location>
        <topology evidence="1">Multi-pass membrane protein</topology>
    </subcellularLocation>
    <subcellularLocation>
        <location evidence="7">Membrane</location>
        <topology evidence="7">Multi-pass membrane protein</topology>
    </subcellularLocation>
</comment>
<feature type="transmembrane region" description="Helical" evidence="8">
    <location>
        <begin position="180"/>
        <end position="205"/>
    </location>
</feature>
<evidence type="ECO:0000256" key="4">
    <source>
        <dbReference type="ARBA" id="ARBA00022779"/>
    </source>
</evidence>
<dbReference type="KEGG" id="ddh:Desde_3558"/>
<evidence type="ECO:0000259" key="10">
    <source>
        <dbReference type="Pfam" id="PF20560"/>
    </source>
</evidence>
<accession>I4AD02</accession>
<feature type="domain" description="Motility protein A N-terminal" evidence="10">
    <location>
        <begin position="42"/>
        <end position="119"/>
    </location>
</feature>
<dbReference type="EMBL" id="CP003348">
    <property type="protein sequence ID" value="AFM01837.1"/>
    <property type="molecule type" value="Genomic_DNA"/>
</dbReference>
<proteinExistence type="inferred from homology"/>
<gene>
    <name evidence="11" type="ordered locus">Desde_3558</name>
</gene>
<keyword evidence="2" id="KW-1003">Cell membrane</keyword>
<dbReference type="eggNOG" id="COG1291">
    <property type="taxonomic scope" value="Bacteria"/>
</dbReference>
<evidence type="ECO:0000313" key="11">
    <source>
        <dbReference type="EMBL" id="AFM01837.1"/>
    </source>
</evidence>
<reference evidence="12" key="1">
    <citation type="submission" date="2012-06" db="EMBL/GenBank/DDBJ databases">
        <title>Complete sequence of Desulfitobacterium dehalogenans ATCC 51507.</title>
        <authorList>
            <person name="Lucas S."/>
            <person name="Han J."/>
            <person name="Lapidus A."/>
            <person name="Cheng J.-F."/>
            <person name="Goodwin L."/>
            <person name="Pitluck S."/>
            <person name="Peters L."/>
            <person name="Ovchinnikova G."/>
            <person name="Teshima H."/>
            <person name="Detter J.C."/>
            <person name="Han C."/>
            <person name="Tapia R."/>
            <person name="Land M."/>
            <person name="Hauser L."/>
            <person name="Kyrpides N."/>
            <person name="Ivanova N."/>
            <person name="Pagani I."/>
            <person name="Kruse T."/>
            <person name="de Vos W.M."/>
            <person name="Smidt H."/>
            <person name="Woyke T."/>
        </authorList>
    </citation>
    <scope>NUCLEOTIDE SEQUENCE [LARGE SCALE GENOMIC DNA]</scope>
    <source>
        <strain evidence="12">ATCC 51507 / DSM 9161 / JW/IU-DC1</strain>
    </source>
</reference>
<evidence type="ECO:0000259" key="9">
    <source>
        <dbReference type="Pfam" id="PF01618"/>
    </source>
</evidence>
<evidence type="ECO:0000256" key="6">
    <source>
        <dbReference type="ARBA" id="ARBA00023136"/>
    </source>
</evidence>
<dbReference type="NCBIfam" id="NF006583">
    <property type="entry name" value="PRK09109.1"/>
    <property type="match status" value="1"/>
</dbReference>
<keyword evidence="7" id="KW-0813">Transport</keyword>
<feature type="transmembrane region" description="Helical" evidence="8">
    <location>
        <begin position="38"/>
        <end position="57"/>
    </location>
</feature>
<keyword evidence="11" id="KW-0969">Cilium</keyword>
<keyword evidence="5 8" id="KW-1133">Transmembrane helix</keyword>